<keyword evidence="2 5" id="KW-0853">WD repeat</keyword>
<evidence type="ECO:0000256" key="3">
    <source>
        <dbReference type="ARBA" id="ARBA00022737"/>
    </source>
</evidence>
<keyword evidence="7" id="KW-1185">Reference proteome</keyword>
<name>A0AAD9PV54_ACRCE</name>
<sequence length="145" mass="15847">MVSGADNGSLSLWSVTKKRPLCTEPNAHKKPTNSLDDSIPDESWITAVASLHSTDILASAGSCDSCIKIWQCGDGFRSLKCLFTIPMVGFVNALTFSSDGKTLIAGIGQEHKLGRWWRLKNAKNALCIIPLERRENIENGKEDLS</sequence>
<dbReference type="AlphaFoldDB" id="A0AAD9PV54"/>
<protein>
    <submittedName>
        <fullName evidence="6">U3 small nucleolar RNA-interacting protein 2</fullName>
    </submittedName>
</protein>
<dbReference type="EMBL" id="JARQWQ010000122">
    <property type="protein sequence ID" value="KAK2549657.1"/>
    <property type="molecule type" value="Genomic_DNA"/>
</dbReference>
<evidence type="ECO:0000256" key="2">
    <source>
        <dbReference type="ARBA" id="ARBA00022574"/>
    </source>
</evidence>
<dbReference type="InterPro" id="IPR015943">
    <property type="entry name" value="WD40/YVTN_repeat-like_dom_sf"/>
</dbReference>
<reference evidence="6" key="2">
    <citation type="journal article" date="2023" name="Science">
        <title>Genomic signatures of disease resistance in endangered staghorn corals.</title>
        <authorList>
            <person name="Vollmer S.V."/>
            <person name="Selwyn J.D."/>
            <person name="Despard B.A."/>
            <person name="Roesel C.L."/>
        </authorList>
    </citation>
    <scope>NUCLEOTIDE SEQUENCE</scope>
    <source>
        <strain evidence="6">K2</strain>
    </source>
</reference>
<gene>
    <name evidence="6" type="ORF">P5673_029778</name>
</gene>
<accession>A0AAD9PV54</accession>
<evidence type="ECO:0000256" key="1">
    <source>
        <dbReference type="ARBA" id="ARBA00004123"/>
    </source>
</evidence>
<dbReference type="GO" id="GO:0034511">
    <property type="term" value="F:U3 snoRNA binding"/>
    <property type="evidence" value="ECO:0007669"/>
    <property type="project" value="InterPro"/>
</dbReference>
<evidence type="ECO:0000256" key="4">
    <source>
        <dbReference type="ARBA" id="ARBA00023242"/>
    </source>
</evidence>
<dbReference type="PANTHER" id="PTHR19865:SF0">
    <property type="entry name" value="U3 SMALL NUCLEOLAR RNA-INTERACTING PROTEIN 2"/>
    <property type="match status" value="1"/>
</dbReference>
<evidence type="ECO:0000313" key="7">
    <source>
        <dbReference type="Proteomes" id="UP001249851"/>
    </source>
</evidence>
<comment type="caution">
    <text evidence="6">The sequence shown here is derived from an EMBL/GenBank/DDBJ whole genome shotgun (WGS) entry which is preliminary data.</text>
</comment>
<evidence type="ECO:0000313" key="6">
    <source>
        <dbReference type="EMBL" id="KAK2549657.1"/>
    </source>
</evidence>
<dbReference type="Gene3D" id="2.130.10.10">
    <property type="entry name" value="YVTN repeat-like/Quinoprotein amine dehydrogenase"/>
    <property type="match status" value="1"/>
</dbReference>
<dbReference type="PANTHER" id="PTHR19865">
    <property type="entry name" value="U3 SMALL NUCLEOLAR RNA INTERACTING PROTEIN 2"/>
    <property type="match status" value="1"/>
</dbReference>
<organism evidence="6 7">
    <name type="scientific">Acropora cervicornis</name>
    <name type="common">Staghorn coral</name>
    <dbReference type="NCBI Taxonomy" id="6130"/>
    <lineage>
        <taxon>Eukaryota</taxon>
        <taxon>Metazoa</taxon>
        <taxon>Cnidaria</taxon>
        <taxon>Anthozoa</taxon>
        <taxon>Hexacorallia</taxon>
        <taxon>Scleractinia</taxon>
        <taxon>Astrocoeniina</taxon>
        <taxon>Acroporidae</taxon>
        <taxon>Acropora</taxon>
    </lineage>
</organism>
<keyword evidence="4" id="KW-0539">Nucleus</keyword>
<proteinExistence type="predicted"/>
<dbReference type="InterPro" id="IPR011047">
    <property type="entry name" value="Quinoprotein_ADH-like_sf"/>
</dbReference>
<evidence type="ECO:0000256" key="5">
    <source>
        <dbReference type="PROSITE-ProRule" id="PRU00221"/>
    </source>
</evidence>
<feature type="repeat" description="WD" evidence="5">
    <location>
        <begin position="1"/>
        <end position="23"/>
    </location>
</feature>
<dbReference type="InterPro" id="IPR001680">
    <property type="entry name" value="WD40_rpt"/>
</dbReference>
<dbReference type="GO" id="GO:0032040">
    <property type="term" value="C:small-subunit processome"/>
    <property type="evidence" value="ECO:0007669"/>
    <property type="project" value="TreeGrafter"/>
</dbReference>
<dbReference type="PROSITE" id="PS50082">
    <property type="entry name" value="WD_REPEATS_2"/>
    <property type="match status" value="1"/>
</dbReference>
<dbReference type="SUPFAM" id="SSF50998">
    <property type="entry name" value="Quinoprotein alcohol dehydrogenase-like"/>
    <property type="match status" value="1"/>
</dbReference>
<dbReference type="Pfam" id="PF00400">
    <property type="entry name" value="WD40"/>
    <property type="match status" value="1"/>
</dbReference>
<dbReference type="Proteomes" id="UP001249851">
    <property type="component" value="Unassembled WGS sequence"/>
</dbReference>
<comment type="subcellular location">
    <subcellularLocation>
        <location evidence="1">Nucleus</location>
    </subcellularLocation>
</comment>
<reference evidence="6" key="1">
    <citation type="journal article" date="2023" name="G3 (Bethesda)">
        <title>Whole genome assembly and annotation of the endangered Caribbean coral Acropora cervicornis.</title>
        <authorList>
            <person name="Selwyn J.D."/>
            <person name="Vollmer S.V."/>
        </authorList>
    </citation>
    <scope>NUCLEOTIDE SEQUENCE</scope>
    <source>
        <strain evidence="6">K2</strain>
    </source>
</reference>
<keyword evidence="3" id="KW-0677">Repeat</keyword>
<dbReference type="InterPro" id="IPR039241">
    <property type="entry name" value="Rrp9-like"/>
</dbReference>